<dbReference type="Pfam" id="PF00155">
    <property type="entry name" value="Aminotran_1_2"/>
    <property type="match status" value="1"/>
</dbReference>
<dbReference type="Proteomes" id="UP000240010">
    <property type="component" value="Unassembled WGS sequence"/>
</dbReference>
<dbReference type="InterPro" id="IPR015424">
    <property type="entry name" value="PyrdxlP-dep_Trfase"/>
</dbReference>
<accession>A0A2S6HEW2</accession>
<dbReference type="Gene3D" id="3.90.1150.10">
    <property type="entry name" value="Aspartate Aminotransferase, domain 1"/>
    <property type="match status" value="1"/>
</dbReference>
<dbReference type="GO" id="GO:0016740">
    <property type="term" value="F:transferase activity"/>
    <property type="evidence" value="ECO:0007669"/>
    <property type="project" value="UniProtKB-KW"/>
</dbReference>
<dbReference type="InterPro" id="IPR015422">
    <property type="entry name" value="PyrdxlP-dep_Trfase_small"/>
</dbReference>
<comment type="cofactor">
    <cofactor evidence="1">
        <name>pyridoxal 5'-phosphate</name>
        <dbReference type="ChEBI" id="CHEBI:597326"/>
    </cofactor>
</comment>
<name>A0A2S6HEW2_9GAMM</name>
<dbReference type="RefSeq" id="WP_104428494.1">
    <property type="nucleotide sequence ID" value="NZ_PTIZ01000004.1"/>
</dbReference>
<dbReference type="EMBL" id="PTIZ01000004">
    <property type="protein sequence ID" value="PPK75980.1"/>
    <property type="molecule type" value="Genomic_DNA"/>
</dbReference>
<organism evidence="4 5">
    <name type="scientific">Methylobacter tundripaludum</name>
    <dbReference type="NCBI Taxonomy" id="173365"/>
    <lineage>
        <taxon>Bacteria</taxon>
        <taxon>Pseudomonadati</taxon>
        <taxon>Pseudomonadota</taxon>
        <taxon>Gammaproteobacteria</taxon>
        <taxon>Methylococcales</taxon>
        <taxon>Methylococcaceae</taxon>
        <taxon>Methylobacter</taxon>
    </lineage>
</organism>
<dbReference type="SUPFAM" id="SSF53383">
    <property type="entry name" value="PLP-dependent transferases"/>
    <property type="match status" value="1"/>
</dbReference>
<dbReference type="InterPro" id="IPR004839">
    <property type="entry name" value="Aminotransferase_I/II_large"/>
</dbReference>
<comment type="caution">
    <text evidence="4">The sequence shown here is derived from an EMBL/GenBank/DDBJ whole genome shotgun (WGS) entry which is preliminary data.</text>
</comment>
<evidence type="ECO:0000256" key="1">
    <source>
        <dbReference type="ARBA" id="ARBA00001933"/>
    </source>
</evidence>
<feature type="domain" description="Aminotransferase class I/classII large" evidence="3">
    <location>
        <begin position="77"/>
        <end position="392"/>
    </location>
</feature>
<dbReference type="PANTHER" id="PTHR13693">
    <property type="entry name" value="CLASS II AMINOTRANSFERASE/8-AMINO-7-OXONONANOATE SYNTHASE"/>
    <property type="match status" value="1"/>
</dbReference>
<dbReference type="InterPro" id="IPR050087">
    <property type="entry name" value="AON_synthase_class-II"/>
</dbReference>
<dbReference type="GO" id="GO:0030170">
    <property type="term" value="F:pyridoxal phosphate binding"/>
    <property type="evidence" value="ECO:0007669"/>
    <property type="project" value="InterPro"/>
</dbReference>
<proteinExistence type="predicted"/>
<evidence type="ECO:0000313" key="5">
    <source>
        <dbReference type="Proteomes" id="UP000240010"/>
    </source>
</evidence>
<protein>
    <submittedName>
        <fullName evidence="4">7-keto-8-aminopelargonate synthetase-like enzyme</fullName>
    </submittedName>
</protein>
<dbReference type="Gene3D" id="3.40.640.10">
    <property type="entry name" value="Type I PLP-dependent aspartate aminotransferase-like (Major domain)"/>
    <property type="match status" value="1"/>
</dbReference>
<dbReference type="AlphaFoldDB" id="A0A2S6HEW2"/>
<evidence type="ECO:0000256" key="2">
    <source>
        <dbReference type="ARBA" id="ARBA00022679"/>
    </source>
</evidence>
<reference evidence="4 5" key="1">
    <citation type="submission" date="2018-02" db="EMBL/GenBank/DDBJ databases">
        <title>Subsurface microbial communities from deep shales in Ohio and West Virginia, USA.</title>
        <authorList>
            <person name="Wrighton K."/>
        </authorList>
    </citation>
    <scope>NUCLEOTIDE SEQUENCE [LARGE SCALE GENOMIC DNA]</scope>
    <source>
        <strain evidence="4 5">OWC-DMM</strain>
    </source>
</reference>
<gene>
    <name evidence="4" type="ORF">B0F87_10470</name>
</gene>
<sequence length="414" mass="46071">METQPNWVTTIDKIVDMGLSHGLVQRTTEDEAFNGRTICLNGRQVLNFALCSYLGLEQDSRLKQGTIDAVTRYGTQFAISRAYMSATPYTELETQLEKLFGGHVLATPTTTLGHIAALPVLIQKGDAIIIDQMAHNSMQTAAKLVQAEGVPVETLLHGNLELLEERINILSKQYRHVWYLTDGIYSMFGDRAPVHELGQLLNRYEQLHLYFDDAHGMSWIGKHGRGYVLDCLPIQERMVVATSLCKAYAAGGGALIFPNARMHRHVKNCGGPMIFSGPIQPPMLGAALASARIHLSPEINCLQLELQDRIAFCNRLLKAFEIPVACSSQSPIFYIKLGLPHVAGDMVKYLLDEGFYTNHAVYPAVSRRKSGIRFTLTRHLSFDDIHSLIEAIARNLPRVMDTKSRKGAEKCVPL</sequence>
<evidence type="ECO:0000313" key="4">
    <source>
        <dbReference type="EMBL" id="PPK75980.1"/>
    </source>
</evidence>
<evidence type="ECO:0000259" key="3">
    <source>
        <dbReference type="Pfam" id="PF00155"/>
    </source>
</evidence>
<dbReference type="InterPro" id="IPR015421">
    <property type="entry name" value="PyrdxlP-dep_Trfase_major"/>
</dbReference>
<keyword evidence="2" id="KW-0808">Transferase</keyword>